<dbReference type="GO" id="GO:0036070">
    <property type="term" value="P:light-independent bacteriochlorophyll biosynthetic process"/>
    <property type="evidence" value="ECO:0007669"/>
    <property type="project" value="UniProtKB-UniRule"/>
</dbReference>
<keyword evidence="7 10" id="KW-0408">Iron</keyword>
<evidence type="ECO:0000313" key="14">
    <source>
        <dbReference type="Proteomes" id="UP000521676"/>
    </source>
</evidence>
<dbReference type="PIRSF" id="PIRSF000162">
    <property type="entry name" value="P_chlorophyll_rd"/>
    <property type="match status" value="1"/>
</dbReference>
<proteinExistence type="inferred from homology"/>
<dbReference type="GO" id="GO:0016730">
    <property type="term" value="F:oxidoreductase activity, acting on iron-sulfur proteins as donors"/>
    <property type="evidence" value="ECO:0007669"/>
    <property type="project" value="InterPro"/>
</dbReference>
<keyword evidence="6 10" id="KW-0560">Oxidoreductase</keyword>
<evidence type="ECO:0000256" key="3">
    <source>
        <dbReference type="ARBA" id="ARBA00022723"/>
    </source>
</evidence>
<dbReference type="HAMAP" id="MF_00352">
    <property type="entry name" value="ChlN_BchN"/>
    <property type="match status" value="1"/>
</dbReference>
<dbReference type="Pfam" id="PF00148">
    <property type="entry name" value="Oxidored_nitro"/>
    <property type="match status" value="1"/>
</dbReference>
<dbReference type="GO" id="GO:0046872">
    <property type="term" value="F:metal ion binding"/>
    <property type="evidence" value="ECO:0007669"/>
    <property type="project" value="UniProtKB-KW"/>
</dbReference>
<dbReference type="Proteomes" id="UP000521676">
    <property type="component" value="Unassembled WGS sequence"/>
</dbReference>
<dbReference type="EMBL" id="CP128399">
    <property type="protein sequence ID" value="WJW65709.1"/>
    <property type="molecule type" value="Genomic_DNA"/>
</dbReference>
<dbReference type="RefSeq" id="WP_341467596.1">
    <property type="nucleotide sequence ID" value="NZ_CP128399.1"/>
</dbReference>
<keyword evidence="2 10" id="KW-0602">Photosynthesis</keyword>
<comment type="catalytic activity">
    <reaction evidence="10">
        <text>chlorophyllide a + oxidized 2[4Fe-4S]-[ferredoxin] + 2 ADP + 2 phosphate = protochlorophyllide a + reduced 2[4Fe-4S]-[ferredoxin] + 2 ATP + 2 H2O</text>
        <dbReference type="Rhea" id="RHEA:28202"/>
        <dbReference type="Rhea" id="RHEA-COMP:10002"/>
        <dbReference type="Rhea" id="RHEA-COMP:10004"/>
        <dbReference type="ChEBI" id="CHEBI:15377"/>
        <dbReference type="ChEBI" id="CHEBI:30616"/>
        <dbReference type="ChEBI" id="CHEBI:33722"/>
        <dbReference type="ChEBI" id="CHEBI:33723"/>
        <dbReference type="ChEBI" id="CHEBI:43474"/>
        <dbReference type="ChEBI" id="CHEBI:83348"/>
        <dbReference type="ChEBI" id="CHEBI:83350"/>
        <dbReference type="ChEBI" id="CHEBI:456216"/>
        <dbReference type="EC" id="1.3.7.7"/>
    </reaction>
</comment>
<evidence type="ECO:0000256" key="8">
    <source>
        <dbReference type="ARBA" id="ARBA00023014"/>
    </source>
</evidence>
<dbReference type="GO" id="GO:0051539">
    <property type="term" value="F:4 iron, 4 sulfur cluster binding"/>
    <property type="evidence" value="ECO:0007669"/>
    <property type="project" value="UniProtKB-UniRule"/>
</dbReference>
<evidence type="ECO:0000256" key="5">
    <source>
        <dbReference type="ARBA" id="ARBA00022840"/>
    </source>
</evidence>
<dbReference type="Gene3D" id="3.40.50.1980">
    <property type="entry name" value="Nitrogenase molybdenum iron protein domain"/>
    <property type="match status" value="3"/>
</dbReference>
<comment type="function">
    <text evidence="10">Component of the dark-operative protochlorophyllide reductase (DPOR) that uses Mg-ATP and reduced ferredoxin to reduce ring D of protochlorophyllide (Pchlide) to form chlorophyllide a (Chlide). This reaction is light-independent. The NB-protein (BchN-BchB) is the catalytic component of the complex.</text>
</comment>
<evidence type="ECO:0000259" key="11">
    <source>
        <dbReference type="Pfam" id="PF00148"/>
    </source>
</evidence>
<comment type="similarity">
    <text evidence="10">Belongs to the BchN/ChlN family.</text>
</comment>
<dbReference type="EC" id="1.3.7.7" evidence="10"/>
<dbReference type="AlphaFoldDB" id="A0A8T7LWF0"/>
<comment type="cofactor">
    <cofactor evidence="10">
        <name>[4Fe-4S] cluster</name>
        <dbReference type="ChEBI" id="CHEBI:49883"/>
    </cofactor>
    <text evidence="10">Binds 1 [4Fe-4S] cluster per heterodimer. The cluster is bound at the heterodimer interface by residues from both subunits.</text>
</comment>
<evidence type="ECO:0000313" key="15">
    <source>
        <dbReference type="Proteomes" id="UP001431572"/>
    </source>
</evidence>
<dbReference type="GO" id="GO:0016636">
    <property type="term" value="F:oxidoreductase activity, acting on the CH-CH group of donors, iron-sulfur protein as acceptor"/>
    <property type="evidence" value="ECO:0007669"/>
    <property type="project" value="UniProtKB-UniRule"/>
</dbReference>
<dbReference type="NCBIfam" id="TIGR01279">
    <property type="entry name" value="DPOR_bchN"/>
    <property type="match status" value="1"/>
</dbReference>
<dbReference type="NCBIfam" id="NF002768">
    <property type="entry name" value="PRK02842.1"/>
    <property type="match status" value="1"/>
</dbReference>
<dbReference type="PANTHER" id="PTHR39429:SF3">
    <property type="entry name" value="LIGHT-INDEPENDENT PROTOCHLOROPHYLLIDE REDUCTASE SUBUNIT N"/>
    <property type="match status" value="1"/>
</dbReference>
<dbReference type="InterPro" id="IPR000510">
    <property type="entry name" value="Nase/OxRdtase_comp1"/>
</dbReference>
<accession>A0A8T7LWF0</accession>
<dbReference type="InterPro" id="IPR050293">
    <property type="entry name" value="LIPOR_BchN/ChlN"/>
</dbReference>
<keyword evidence="4 10" id="KW-0547">Nucleotide-binding</keyword>
<evidence type="ECO:0000256" key="7">
    <source>
        <dbReference type="ARBA" id="ARBA00023004"/>
    </source>
</evidence>
<feature type="binding site" evidence="10">
    <location>
        <position position="109"/>
    </location>
    <ligand>
        <name>[4Fe-4S] cluster</name>
        <dbReference type="ChEBI" id="CHEBI:49883"/>
        <note>ligand shared with heterodimeric partner</note>
    </ligand>
</feature>
<evidence type="ECO:0000313" key="13">
    <source>
        <dbReference type="EMBL" id="WJW65709.1"/>
    </source>
</evidence>
<evidence type="ECO:0000256" key="9">
    <source>
        <dbReference type="ARBA" id="ARBA00023171"/>
    </source>
</evidence>
<evidence type="ECO:0000256" key="2">
    <source>
        <dbReference type="ARBA" id="ARBA00022531"/>
    </source>
</evidence>
<evidence type="ECO:0000256" key="4">
    <source>
        <dbReference type="ARBA" id="ARBA00022741"/>
    </source>
</evidence>
<gene>
    <name evidence="10 12" type="primary">bchN</name>
    <name evidence="12" type="ORF">HXX08_10715</name>
    <name evidence="13" type="ORF">OZ401_001487</name>
</gene>
<dbReference type="SUPFAM" id="SSF53807">
    <property type="entry name" value="Helical backbone' metal receptor"/>
    <property type="match status" value="1"/>
</dbReference>
<keyword evidence="3 10" id="KW-0479">Metal-binding</keyword>
<feature type="binding site" evidence="10">
    <location>
        <position position="52"/>
    </location>
    <ligand>
        <name>[4Fe-4S] cluster</name>
        <dbReference type="ChEBI" id="CHEBI:49883"/>
        <note>ligand shared with heterodimeric partner</note>
    </ligand>
</feature>
<keyword evidence="8 10" id="KW-0411">Iron-sulfur</keyword>
<dbReference type="InterPro" id="IPR005970">
    <property type="entry name" value="Protochl_reductN"/>
</dbReference>
<evidence type="ECO:0000256" key="10">
    <source>
        <dbReference type="HAMAP-Rule" id="MF_00352"/>
    </source>
</evidence>
<evidence type="ECO:0000313" key="12">
    <source>
        <dbReference type="EMBL" id="NWJ46338.1"/>
    </source>
</evidence>
<name>A0A8T7LWF0_9CHLR</name>
<evidence type="ECO:0000256" key="1">
    <source>
        <dbReference type="ARBA" id="ARBA00022485"/>
    </source>
</evidence>
<feature type="domain" description="Nitrogenase/oxidoreductase component 1" evidence="11">
    <location>
        <begin position="27"/>
        <end position="405"/>
    </location>
</feature>
<keyword evidence="5 10" id="KW-0067">ATP-binding</keyword>
<dbReference type="GO" id="GO:0005524">
    <property type="term" value="F:ATP binding"/>
    <property type="evidence" value="ECO:0007669"/>
    <property type="project" value="UniProtKB-UniRule"/>
</dbReference>
<sequence>MTIAPDTLPEIPEAEVLREDNGYHAFCGLTCTGWLYQKMKDSFFLILGTHTCAHLMQNALGVMIFAKPRFGVAMVEEGDLSAPQIDITDIVKNIVEEHNPSIIFLLNSCTPEIMKVDFESMARRLNQQFNNVPVLPVRADGLEYTMTQSEDCVIESLLQFCPVAPAGDKRIVFMGAVNDVNTTDLKREAEKLGLPVAGFVPANTIGELPAIGPDTILAPLHPYVAKSITQFSRLRGAKVLQSQFPIGPDGTRVFFEDLARHFGKEINLAEREAEIWRNLESKVSAIRGKRIFITGDNMLELPIARFLRKCGAELIEVGTPYVNRKFHKRELQALNGLRVVEMPNMHRQIRDIRELKPDLVVTNFWEANPFEAEGIATKWSTEIIFTPIYGFTGASDLANLFARALNRHRKLDVLDWKEFLPNNQEN</sequence>
<organism evidence="12 14">
    <name type="scientific">Candidatus Chlorohelix allophototropha</name>
    <dbReference type="NCBI Taxonomy" id="3003348"/>
    <lineage>
        <taxon>Bacteria</taxon>
        <taxon>Bacillati</taxon>
        <taxon>Chloroflexota</taxon>
        <taxon>Chloroflexia</taxon>
        <taxon>Candidatus Chloroheliales</taxon>
        <taxon>Candidatus Chloroheliaceae</taxon>
        <taxon>Candidatus Chlorohelix</taxon>
    </lineage>
</organism>
<feature type="binding site" evidence="10">
    <location>
        <position position="27"/>
    </location>
    <ligand>
        <name>[4Fe-4S] cluster</name>
        <dbReference type="ChEBI" id="CHEBI:49883"/>
        <note>ligand shared with heterodimeric partner</note>
    </ligand>
</feature>
<keyword evidence="9 10" id="KW-0149">Chlorophyll biosynthesis</keyword>
<evidence type="ECO:0000256" key="6">
    <source>
        <dbReference type="ARBA" id="ARBA00023002"/>
    </source>
</evidence>
<reference evidence="12 14" key="1">
    <citation type="submission" date="2020-06" db="EMBL/GenBank/DDBJ databases">
        <title>Anoxygenic phototrophic Chloroflexota member uses a Type I reaction center.</title>
        <authorList>
            <person name="Tsuji J.M."/>
            <person name="Shaw N.A."/>
            <person name="Nagashima S."/>
            <person name="Venkiteswaran J."/>
            <person name="Schiff S.L."/>
            <person name="Hanada S."/>
            <person name="Tank M."/>
            <person name="Neufeld J.D."/>
        </authorList>
    </citation>
    <scope>NUCLEOTIDE SEQUENCE [LARGE SCALE GENOMIC DNA]</scope>
    <source>
        <strain evidence="12">L227-S17</strain>
    </source>
</reference>
<comment type="subunit">
    <text evidence="10">Protochlorophyllide reductase is composed of three subunits; BchL, BchN and BchB. Forms a heterotetramer of two BchB and two BchN subunits.</text>
</comment>
<dbReference type="Proteomes" id="UP001431572">
    <property type="component" value="Chromosome 1"/>
</dbReference>
<keyword evidence="10" id="KW-0077">Bacteriochlorophyll biosynthesis</keyword>
<dbReference type="PANTHER" id="PTHR39429">
    <property type="entry name" value="LIGHT-INDEPENDENT PROTOCHLOROPHYLLIDE REDUCTASE SUBUNIT N"/>
    <property type="match status" value="1"/>
</dbReference>
<reference evidence="13" key="2">
    <citation type="journal article" date="2024" name="Nature">
        <title>Anoxygenic phototroph of the Chloroflexota uses a type I reaction centre.</title>
        <authorList>
            <person name="Tsuji J.M."/>
            <person name="Shaw N.A."/>
            <person name="Nagashima S."/>
            <person name="Venkiteswaran J.J."/>
            <person name="Schiff S.L."/>
            <person name="Watanabe T."/>
            <person name="Fukui M."/>
            <person name="Hanada S."/>
            <person name="Tank M."/>
            <person name="Neufeld J.D."/>
        </authorList>
    </citation>
    <scope>NUCLEOTIDE SEQUENCE</scope>
    <source>
        <strain evidence="13">L227-S17</strain>
    </source>
</reference>
<keyword evidence="1 10" id="KW-0004">4Fe-4S</keyword>
<keyword evidence="15" id="KW-1185">Reference proteome</keyword>
<protein>
    <recommendedName>
        <fullName evidence="10">Light-independent protochlorophyllide reductase subunit N</fullName>
        <shortName evidence="10">DPOR subunit N</shortName>
        <shortName evidence="10">LI-POR subunit N</shortName>
        <ecNumber evidence="10">1.3.7.7</ecNumber>
    </recommendedName>
</protein>
<dbReference type="EMBL" id="JACATZ010000001">
    <property type="protein sequence ID" value="NWJ46338.1"/>
    <property type="molecule type" value="Genomic_DNA"/>
</dbReference>
<comment type="pathway">
    <text evidence="10">Porphyrin-containing compound metabolism; bacteriochlorophyll biosynthesis (light-independent).</text>
</comment>
<dbReference type="GO" id="GO:0019685">
    <property type="term" value="P:photosynthesis, dark reaction"/>
    <property type="evidence" value="ECO:0007669"/>
    <property type="project" value="InterPro"/>
</dbReference>